<keyword evidence="5 6" id="KW-0472">Membrane</keyword>
<feature type="transmembrane region" description="Helical" evidence="6">
    <location>
        <begin position="194"/>
        <end position="218"/>
    </location>
</feature>
<feature type="transmembrane region" description="Helical" evidence="6">
    <location>
        <begin position="459"/>
        <end position="475"/>
    </location>
</feature>
<feature type="transmembrane region" description="Helical" evidence="6">
    <location>
        <begin position="377"/>
        <end position="398"/>
    </location>
</feature>
<feature type="transmembrane region" description="Helical" evidence="6">
    <location>
        <begin position="310"/>
        <end position="331"/>
    </location>
</feature>
<proteinExistence type="predicted"/>
<feature type="transmembrane region" description="Helical" evidence="6">
    <location>
        <begin position="268"/>
        <end position="289"/>
    </location>
</feature>
<dbReference type="OrthoDB" id="9814608at2"/>
<dbReference type="EMBL" id="FOKV01000001">
    <property type="protein sequence ID" value="SFB77080.1"/>
    <property type="molecule type" value="Genomic_DNA"/>
</dbReference>
<feature type="transmembrane region" description="Helical" evidence="6">
    <location>
        <begin position="232"/>
        <end position="248"/>
    </location>
</feature>
<feature type="transmembrane region" description="Helical" evidence="6">
    <location>
        <begin position="343"/>
        <end position="365"/>
    </location>
</feature>
<evidence type="ECO:0000256" key="2">
    <source>
        <dbReference type="ARBA" id="ARBA00022475"/>
    </source>
</evidence>
<keyword evidence="4 6" id="KW-1133">Transmembrane helix</keyword>
<evidence type="ECO:0000313" key="8">
    <source>
        <dbReference type="Proteomes" id="UP000199438"/>
    </source>
</evidence>
<feature type="transmembrane region" description="Helical" evidence="6">
    <location>
        <begin position="404"/>
        <end position="424"/>
    </location>
</feature>
<dbReference type="STRING" id="1334022.SAMN04487907_101554"/>
<feature type="transmembrane region" description="Helical" evidence="6">
    <location>
        <begin position="86"/>
        <end position="109"/>
    </location>
</feature>
<accession>A0A1I1DWK0</accession>
<feature type="transmembrane region" description="Helical" evidence="6">
    <location>
        <begin position="155"/>
        <end position="174"/>
    </location>
</feature>
<evidence type="ECO:0000256" key="1">
    <source>
        <dbReference type="ARBA" id="ARBA00004651"/>
    </source>
</evidence>
<dbReference type="PANTHER" id="PTHR30250:SF11">
    <property type="entry name" value="O-ANTIGEN TRANSPORTER-RELATED"/>
    <property type="match status" value="1"/>
</dbReference>
<dbReference type="InterPro" id="IPR050833">
    <property type="entry name" value="Poly_Biosynth_Transport"/>
</dbReference>
<evidence type="ECO:0000313" key="7">
    <source>
        <dbReference type="EMBL" id="SFB77080.1"/>
    </source>
</evidence>
<dbReference type="Pfam" id="PF01943">
    <property type="entry name" value="Polysacc_synt"/>
    <property type="match status" value="1"/>
</dbReference>
<dbReference type="GO" id="GO:0005886">
    <property type="term" value="C:plasma membrane"/>
    <property type="evidence" value="ECO:0007669"/>
    <property type="project" value="UniProtKB-SubCell"/>
</dbReference>
<feature type="transmembrane region" description="Helical" evidence="6">
    <location>
        <begin position="121"/>
        <end position="143"/>
    </location>
</feature>
<reference evidence="8" key="1">
    <citation type="submission" date="2016-10" db="EMBL/GenBank/DDBJ databases">
        <authorList>
            <person name="Varghese N."/>
            <person name="Submissions S."/>
        </authorList>
    </citation>
    <scope>NUCLEOTIDE SEQUENCE [LARGE SCALE GENOMIC DNA]</scope>
    <source>
        <strain evidence="8">DSM 24499</strain>
    </source>
</reference>
<evidence type="ECO:0000256" key="3">
    <source>
        <dbReference type="ARBA" id="ARBA00022692"/>
    </source>
</evidence>
<feature type="transmembrane region" description="Helical" evidence="6">
    <location>
        <begin position="20"/>
        <end position="39"/>
    </location>
</feature>
<sequence length="488" mass="56461">MQETQSLLSTLKRFFQDTIIYGVATVVPRLLNFILVPLHTDALGTKDYSVNTTFYIWAAFFNVLLTYGMETSFFRFFSRAEDKKKVFSTSFIALTTTTLLFFALGMIFQDAFIRLVDLDPFFFNILFSVLILDTLVVVPFAYLRATNRPIRFASIKLLNVFVVFAINIYFIWLVPKFPEVAPQYVLDHYTQKDILSYIFLANLAASGITFLILLPYFFKTKIQFSFSLLKQMWKYGWPIMLAGLSFIINENLDKLLLKDILSEEIMGAYSGCYKLAVFMMIFIQAFKMGAEPFFFNHAKEKNAKGTYARILDYFVISGGLILLVLVCFIDIFKRYLIPNQDYWIAMSIVPVILLANLFLGIYHNLSVWYKLTDRTRMGMYISLFGALVTVVLNITLISKFGFMVAAWATLAAYGSMMLISYFFGRKYYRVPYNVKKIGFYLLLSVALSAVSFIYFRQNYIVAALFVLLFVGITYFKEQEDIKKILKRS</sequence>
<name>A0A1I1DWK0_9FLAO</name>
<keyword evidence="2" id="KW-1003">Cell membrane</keyword>
<keyword evidence="3 6" id="KW-0812">Transmembrane</keyword>
<dbReference type="Proteomes" id="UP000199438">
    <property type="component" value="Unassembled WGS sequence"/>
</dbReference>
<feature type="transmembrane region" description="Helical" evidence="6">
    <location>
        <begin position="54"/>
        <end position="74"/>
    </location>
</feature>
<comment type="subcellular location">
    <subcellularLocation>
        <location evidence="1">Cell membrane</location>
        <topology evidence="1">Multi-pass membrane protein</topology>
    </subcellularLocation>
</comment>
<dbReference type="InterPro" id="IPR002797">
    <property type="entry name" value="Polysacc_synth"/>
</dbReference>
<organism evidence="7 8">
    <name type="scientific">Zunongwangia mangrovi</name>
    <dbReference type="NCBI Taxonomy" id="1334022"/>
    <lineage>
        <taxon>Bacteria</taxon>
        <taxon>Pseudomonadati</taxon>
        <taxon>Bacteroidota</taxon>
        <taxon>Flavobacteriia</taxon>
        <taxon>Flavobacteriales</taxon>
        <taxon>Flavobacteriaceae</taxon>
        <taxon>Zunongwangia</taxon>
    </lineage>
</organism>
<keyword evidence="8" id="KW-1185">Reference proteome</keyword>
<protein>
    <submittedName>
        <fullName evidence="7">Membrane protein involved in the export of O-antigen and teichoic acid</fullName>
    </submittedName>
</protein>
<dbReference type="AlphaFoldDB" id="A0A1I1DWK0"/>
<evidence type="ECO:0000256" key="4">
    <source>
        <dbReference type="ARBA" id="ARBA00022989"/>
    </source>
</evidence>
<gene>
    <name evidence="7" type="ORF">SAMN04487907_101554</name>
</gene>
<evidence type="ECO:0000256" key="6">
    <source>
        <dbReference type="SAM" id="Phobius"/>
    </source>
</evidence>
<dbReference type="PANTHER" id="PTHR30250">
    <property type="entry name" value="PST FAMILY PREDICTED COLANIC ACID TRANSPORTER"/>
    <property type="match status" value="1"/>
</dbReference>
<feature type="transmembrane region" description="Helical" evidence="6">
    <location>
        <begin position="436"/>
        <end position="453"/>
    </location>
</feature>
<evidence type="ECO:0000256" key="5">
    <source>
        <dbReference type="ARBA" id="ARBA00023136"/>
    </source>
</evidence>